<evidence type="ECO:0000259" key="6">
    <source>
        <dbReference type="Pfam" id="PF03404"/>
    </source>
</evidence>
<dbReference type="Proteomes" id="UP000002729">
    <property type="component" value="Unassembled WGS sequence"/>
</dbReference>
<name>F0YBZ8_AURAN</name>
<evidence type="ECO:0000256" key="1">
    <source>
        <dbReference type="ARBA" id="ARBA00001924"/>
    </source>
</evidence>
<evidence type="ECO:0000313" key="7">
    <source>
        <dbReference type="EMBL" id="EGB07214.1"/>
    </source>
</evidence>
<dbReference type="Pfam" id="PF03404">
    <property type="entry name" value="Mo-co_dimer"/>
    <property type="match status" value="1"/>
</dbReference>
<dbReference type="InterPro" id="IPR036374">
    <property type="entry name" value="OxRdtase_Mopterin-bd_sf"/>
</dbReference>
<comment type="cofactor">
    <cofactor evidence="1">
        <name>Mo-molybdopterin</name>
        <dbReference type="ChEBI" id="CHEBI:71302"/>
    </cofactor>
</comment>
<dbReference type="Gene3D" id="2.60.40.650">
    <property type="match status" value="1"/>
</dbReference>
<dbReference type="RefSeq" id="XP_009037850.1">
    <property type="nucleotide sequence ID" value="XM_009039602.1"/>
</dbReference>
<dbReference type="GO" id="GO:0030151">
    <property type="term" value="F:molybdenum ion binding"/>
    <property type="evidence" value="ECO:0007669"/>
    <property type="project" value="InterPro"/>
</dbReference>
<dbReference type="SUPFAM" id="SSF81296">
    <property type="entry name" value="E set domains"/>
    <property type="match status" value="1"/>
</dbReference>
<dbReference type="InterPro" id="IPR005066">
    <property type="entry name" value="MoCF_OxRdtse_dimer"/>
</dbReference>
<dbReference type="InterPro" id="IPR013024">
    <property type="entry name" value="GGCT-like"/>
</dbReference>
<dbReference type="InParanoid" id="F0YBZ8"/>
<feature type="domain" description="Oxidoreductase molybdopterin-binding" evidence="5">
    <location>
        <begin position="86"/>
        <end position="228"/>
    </location>
</feature>
<keyword evidence="4" id="KW-0560">Oxidoreductase</keyword>
<protein>
    <recommendedName>
        <fullName evidence="9">Oxidoreductase molybdopterin-binding domain-containing protein</fullName>
    </recommendedName>
</protein>
<accession>F0YBZ8</accession>
<dbReference type="PANTHER" id="PTHR19372:SF7">
    <property type="entry name" value="SULFITE OXIDASE, MITOCHONDRIAL"/>
    <property type="match status" value="1"/>
</dbReference>
<reference evidence="7 8" key="1">
    <citation type="journal article" date="2011" name="Proc. Natl. Acad. Sci. U.S.A.">
        <title>Niche of harmful alga Aureococcus anophagefferens revealed through ecogenomics.</title>
        <authorList>
            <person name="Gobler C.J."/>
            <person name="Berry D.L."/>
            <person name="Dyhrman S.T."/>
            <person name="Wilhelm S.W."/>
            <person name="Salamov A."/>
            <person name="Lobanov A.V."/>
            <person name="Zhang Y."/>
            <person name="Collier J.L."/>
            <person name="Wurch L.L."/>
            <person name="Kustka A.B."/>
            <person name="Dill B.D."/>
            <person name="Shah M."/>
            <person name="VerBerkmoes N.C."/>
            <person name="Kuo A."/>
            <person name="Terry A."/>
            <person name="Pangilinan J."/>
            <person name="Lindquist E.A."/>
            <person name="Lucas S."/>
            <person name="Paulsen I.T."/>
            <person name="Hattenrath-Lehmann T.K."/>
            <person name="Talmage S.C."/>
            <person name="Walker E.A."/>
            <person name="Koch F."/>
            <person name="Burson A.M."/>
            <person name="Marcoval M.A."/>
            <person name="Tang Y.Z."/>
            <person name="Lecleir G.R."/>
            <person name="Coyne K.J."/>
            <person name="Berg G.M."/>
            <person name="Bertrand E.M."/>
            <person name="Saito M.A."/>
            <person name="Gladyshev V.N."/>
            <person name="Grigoriev I.V."/>
        </authorList>
    </citation>
    <scope>NUCLEOTIDE SEQUENCE [LARGE SCALE GENOMIC DNA]</scope>
    <source>
        <strain evidence="8">CCMP 1984</strain>
    </source>
</reference>
<dbReference type="GO" id="GO:0043546">
    <property type="term" value="F:molybdopterin cofactor binding"/>
    <property type="evidence" value="ECO:0007669"/>
    <property type="project" value="TreeGrafter"/>
</dbReference>
<keyword evidence="2" id="KW-0500">Molybdenum</keyword>
<dbReference type="Gene3D" id="3.10.490.10">
    <property type="entry name" value="Gamma-glutamyl cyclotransferase-like"/>
    <property type="match status" value="1"/>
</dbReference>
<dbReference type="PANTHER" id="PTHR19372">
    <property type="entry name" value="SULFITE REDUCTASE"/>
    <property type="match status" value="1"/>
</dbReference>
<dbReference type="KEGG" id="aaf:AURANDRAFT_64855"/>
<organism evidence="8">
    <name type="scientific">Aureococcus anophagefferens</name>
    <name type="common">Harmful bloom alga</name>
    <dbReference type="NCBI Taxonomy" id="44056"/>
    <lineage>
        <taxon>Eukaryota</taxon>
        <taxon>Sar</taxon>
        <taxon>Stramenopiles</taxon>
        <taxon>Ochrophyta</taxon>
        <taxon>Pelagophyceae</taxon>
        <taxon>Pelagomonadales</taxon>
        <taxon>Pelagomonadaceae</taxon>
        <taxon>Aureococcus</taxon>
    </lineage>
</organism>
<dbReference type="InterPro" id="IPR000572">
    <property type="entry name" value="OxRdtase_Mopterin-bd_dom"/>
</dbReference>
<dbReference type="InterPro" id="IPR014756">
    <property type="entry name" value="Ig_E-set"/>
</dbReference>
<dbReference type="GO" id="GO:0020037">
    <property type="term" value="F:heme binding"/>
    <property type="evidence" value="ECO:0007669"/>
    <property type="project" value="TreeGrafter"/>
</dbReference>
<keyword evidence="3" id="KW-0479">Metal-binding</keyword>
<sequence length="604" mass="64761">MDLLAPMRVGTLSAEDYASETCAAKTVDADDPYGDEPERHPALIVHGATPMNAESPPALLGDTYLTPNDLWYVRNHHPVPRLKGDAHEVTATMQCSGNRRGHMNQYGTTSGTAWGCGAASTATWAGVPLRDLVGETLNLGAAPLAAAKKLGLRHAIFEAADDMQASIPLEKALGELGDVLVAYEMNGAPIPRDHGGPLRVVVPGYAGVRNVKWVKRIVLSADTAVGAWERGMNYKAMPSHWRSKADLKGVDFAALPSIHELPTQCAFSAPAAGDAVDSDDESFEARGWALGSAGRAVHRVEVSADGGATWTEASLDAGTDQPYGRAWAWTTWSCDLPIPAGPEPLTLLARAADLGGGAMPRTPEDVWNIRGLNNNSWHTVTLGRTVAAEEEDLPKHNSMRRALALLALLRAANAVLVGDRVSYLAFGSNMHPAVLTRKRGVEPLRSMPAAAEGWRLGFSLRGGGREPSFASAEPDGRRTLYGVLFDLEPLDWARVCATEGVPFGYLAVPVRCRPLDADGRPDRREPVEMAWTLVASPGPARVADEADEPKPSERYLSYLREGARLSGLPAHWRDYLDGLSRDAAAPLAVDPVDAAWVADRLKTT</sequence>
<dbReference type="eggNOG" id="KOG0535">
    <property type="taxonomic scope" value="Eukaryota"/>
</dbReference>
<proteinExistence type="predicted"/>
<dbReference type="GO" id="GO:0006790">
    <property type="term" value="P:sulfur compound metabolic process"/>
    <property type="evidence" value="ECO:0007669"/>
    <property type="project" value="TreeGrafter"/>
</dbReference>
<dbReference type="AlphaFoldDB" id="F0YBZ8"/>
<evidence type="ECO:0000256" key="3">
    <source>
        <dbReference type="ARBA" id="ARBA00022723"/>
    </source>
</evidence>
<feature type="domain" description="Moybdenum cofactor oxidoreductase dimerisation" evidence="6">
    <location>
        <begin position="257"/>
        <end position="382"/>
    </location>
</feature>
<evidence type="ECO:0000313" key="8">
    <source>
        <dbReference type="Proteomes" id="UP000002729"/>
    </source>
</evidence>
<dbReference type="Gene3D" id="3.90.420.10">
    <property type="entry name" value="Oxidoreductase, molybdopterin-binding domain"/>
    <property type="match status" value="2"/>
</dbReference>
<dbReference type="InterPro" id="IPR008335">
    <property type="entry name" value="Mopterin_OxRdtase_euk"/>
</dbReference>
<evidence type="ECO:0008006" key="9">
    <source>
        <dbReference type="Google" id="ProtNLM"/>
    </source>
</evidence>
<dbReference type="OrthoDB" id="10051395at2759"/>
<dbReference type="EMBL" id="GL833131">
    <property type="protein sequence ID" value="EGB07214.1"/>
    <property type="molecule type" value="Genomic_DNA"/>
</dbReference>
<evidence type="ECO:0000259" key="5">
    <source>
        <dbReference type="Pfam" id="PF00174"/>
    </source>
</evidence>
<dbReference type="Pfam" id="PF00174">
    <property type="entry name" value="Oxidored_molyb"/>
    <property type="match status" value="1"/>
</dbReference>
<dbReference type="PRINTS" id="PR00407">
    <property type="entry name" value="EUMOPTERIN"/>
</dbReference>
<dbReference type="GO" id="GO:0005739">
    <property type="term" value="C:mitochondrion"/>
    <property type="evidence" value="ECO:0007669"/>
    <property type="project" value="TreeGrafter"/>
</dbReference>
<dbReference type="GO" id="GO:0008482">
    <property type="term" value="F:sulfite oxidase activity"/>
    <property type="evidence" value="ECO:0007669"/>
    <property type="project" value="TreeGrafter"/>
</dbReference>
<dbReference type="SUPFAM" id="SSF56524">
    <property type="entry name" value="Oxidoreductase molybdopterin-binding domain"/>
    <property type="match status" value="1"/>
</dbReference>
<keyword evidence="8" id="KW-1185">Reference proteome</keyword>
<dbReference type="CDD" id="cd06661">
    <property type="entry name" value="GGCT_like"/>
    <property type="match status" value="1"/>
</dbReference>
<evidence type="ECO:0000256" key="4">
    <source>
        <dbReference type="ARBA" id="ARBA00023002"/>
    </source>
</evidence>
<gene>
    <name evidence="7" type="ORF">AURANDRAFT_64855</name>
</gene>
<dbReference type="GeneID" id="20225041"/>
<evidence type="ECO:0000256" key="2">
    <source>
        <dbReference type="ARBA" id="ARBA00022505"/>
    </source>
</evidence>